<protein>
    <submittedName>
        <fullName evidence="1">Putative sigma-70 region domain containing protein</fullName>
    </submittedName>
</protein>
<evidence type="ECO:0000313" key="1">
    <source>
        <dbReference type="EMBL" id="QJA71284.1"/>
    </source>
</evidence>
<proteinExistence type="predicted"/>
<accession>A0A6M3JMC2</accession>
<sequence>MTESDIRDELEAALSKPITFLLNPWGWNGDGKGYTEEKESEKICKYWVWWNEFNPEITERQRESIRLFHVKHKPLAHISRKLKISEDEVKQQIEIGLSHVVGRIANLMKGWDLTRR</sequence>
<name>A0A6M3JMC2_9ZZZZ</name>
<dbReference type="AlphaFoldDB" id="A0A6M3JMC2"/>
<organism evidence="1">
    <name type="scientific">viral metagenome</name>
    <dbReference type="NCBI Taxonomy" id="1070528"/>
    <lineage>
        <taxon>unclassified sequences</taxon>
        <taxon>metagenomes</taxon>
        <taxon>organismal metagenomes</taxon>
    </lineage>
</organism>
<dbReference type="InterPro" id="IPR013324">
    <property type="entry name" value="RNA_pol_sigma_r3/r4-like"/>
</dbReference>
<dbReference type="EMBL" id="MT141861">
    <property type="protein sequence ID" value="QJA71284.1"/>
    <property type="molecule type" value="Genomic_DNA"/>
</dbReference>
<reference evidence="1" key="1">
    <citation type="submission" date="2020-03" db="EMBL/GenBank/DDBJ databases">
        <title>The deep terrestrial virosphere.</title>
        <authorList>
            <person name="Holmfeldt K."/>
            <person name="Nilsson E."/>
            <person name="Simone D."/>
            <person name="Lopez-Fernandez M."/>
            <person name="Wu X."/>
            <person name="de Brujin I."/>
            <person name="Lundin D."/>
            <person name="Andersson A."/>
            <person name="Bertilsson S."/>
            <person name="Dopson M."/>
        </authorList>
    </citation>
    <scope>NUCLEOTIDE SEQUENCE</scope>
    <source>
        <strain evidence="1">MM415A03290</strain>
    </source>
</reference>
<dbReference type="SUPFAM" id="SSF88659">
    <property type="entry name" value="Sigma3 and sigma4 domains of RNA polymerase sigma factors"/>
    <property type="match status" value="1"/>
</dbReference>
<gene>
    <name evidence="1" type="ORF">MM415A03290_0005</name>
</gene>